<dbReference type="GO" id="GO:0016300">
    <property type="term" value="F:tRNA (uridine) methyltransferase activity"/>
    <property type="evidence" value="ECO:0007669"/>
    <property type="project" value="UniProtKB-UniRule"/>
</dbReference>
<dbReference type="InterPro" id="IPR043675">
    <property type="entry name" value="TrmR_methyltr"/>
</dbReference>
<dbReference type="GO" id="GO:0030488">
    <property type="term" value="P:tRNA methylation"/>
    <property type="evidence" value="ECO:0007669"/>
    <property type="project" value="UniProtKB-UniRule"/>
</dbReference>
<dbReference type="AlphaFoldDB" id="A0A161ZSY6"/>
<organism evidence="5 6">
    <name type="scientific">Aeribacillus pallidus</name>
    <dbReference type="NCBI Taxonomy" id="33936"/>
    <lineage>
        <taxon>Bacteria</taxon>
        <taxon>Bacillati</taxon>
        <taxon>Bacillota</taxon>
        <taxon>Bacilli</taxon>
        <taxon>Bacillales</taxon>
        <taxon>Bacillaceae</taxon>
        <taxon>Aeribacillus</taxon>
    </lineage>
</organism>
<keyword evidence="1 4" id="KW-0489">Methyltransferase</keyword>
<dbReference type="PROSITE" id="PS51682">
    <property type="entry name" value="SAM_OMT_I"/>
    <property type="match status" value="1"/>
</dbReference>
<gene>
    <name evidence="4" type="primary">trmR</name>
    <name evidence="5" type="ORF">AZI98_09260</name>
</gene>
<comment type="subunit">
    <text evidence="4">Homodimer.</text>
</comment>
<feature type="binding site" evidence="4">
    <location>
        <position position="131"/>
    </location>
    <ligand>
        <name>S-adenosyl-L-methionine</name>
        <dbReference type="ChEBI" id="CHEBI:59789"/>
    </ligand>
</feature>
<dbReference type="PANTHER" id="PTHR10509:SF14">
    <property type="entry name" value="CAFFEOYL-COA O-METHYLTRANSFERASE 3-RELATED"/>
    <property type="match status" value="1"/>
</dbReference>
<dbReference type="GeneID" id="301126932"/>
<feature type="binding site" evidence="4">
    <location>
        <position position="157"/>
    </location>
    <ligand>
        <name>Mg(2+)</name>
        <dbReference type="ChEBI" id="CHEBI:18420"/>
    </ligand>
</feature>
<feature type="binding site" evidence="4">
    <location>
        <position position="66"/>
    </location>
    <ligand>
        <name>S-adenosyl-L-methionine</name>
        <dbReference type="ChEBI" id="CHEBI:59789"/>
    </ligand>
</feature>
<dbReference type="InterPro" id="IPR050362">
    <property type="entry name" value="Cation-dep_OMT"/>
</dbReference>
<dbReference type="CDD" id="cd02440">
    <property type="entry name" value="AdoMet_MTases"/>
    <property type="match status" value="1"/>
</dbReference>
<dbReference type="PANTHER" id="PTHR10509">
    <property type="entry name" value="O-METHYLTRANSFERASE-RELATED"/>
    <property type="match status" value="1"/>
</dbReference>
<evidence type="ECO:0000256" key="3">
    <source>
        <dbReference type="ARBA" id="ARBA00022691"/>
    </source>
</evidence>
<keyword evidence="4" id="KW-0819">tRNA processing</keyword>
<dbReference type="OrthoDB" id="9799672at2"/>
<evidence type="ECO:0000256" key="1">
    <source>
        <dbReference type="ARBA" id="ARBA00022603"/>
    </source>
</evidence>
<keyword evidence="6" id="KW-1185">Reference proteome</keyword>
<dbReference type="InterPro" id="IPR029063">
    <property type="entry name" value="SAM-dependent_MTases_sf"/>
</dbReference>
<comment type="function">
    <text evidence="4">Catalyzes the methylation of 5-hydroxyuridine (ho5U) to form 5-methoxyuridine (mo5U) at position 34 in tRNAs.</text>
</comment>
<feature type="binding site" evidence="4">
    <location>
        <position position="36"/>
    </location>
    <ligand>
        <name>S-adenosyl-L-methionine</name>
        <dbReference type="ChEBI" id="CHEBI:59789"/>
    </ligand>
</feature>
<evidence type="ECO:0000313" key="5">
    <source>
        <dbReference type="EMBL" id="KZN96237.1"/>
    </source>
</evidence>
<keyword evidence="3 4" id="KW-0949">S-adenosyl-L-methionine</keyword>
<name>A0A161ZSY6_9BACI</name>
<sequence length="216" mass="24615">MSNKKIEEYLANFSTNKDEKLVQLEAYAKEQKVPIMEERALSVMLHILKLHQPNKILEIGAAIGYSAIRMAKALPNTKIVTIEIDPHRFELAEQNIRACGLENQITIYHGDALEIVQEVKLDGPFDALFIDASKGQYKRFFQAYEPLLSKRAVVFSDNVLFKGLVAEEMIESKRLKSLAKKIKEYNEWLMNQSEWDTVIIPIGDGLAFSIKRGEGE</sequence>
<dbReference type="Pfam" id="PF01596">
    <property type="entry name" value="Methyltransf_3"/>
    <property type="match status" value="1"/>
</dbReference>
<reference evidence="5 6" key="1">
    <citation type="submission" date="2016-04" db="EMBL/GenBank/DDBJ databases">
        <title>Draft genome sequence of Aeribacillus pallidus 8m3 from petroleum reservoir.</title>
        <authorList>
            <person name="Poltaraus A.B."/>
            <person name="Nazina T.N."/>
            <person name="Tourova T.P."/>
            <person name="Malakho S.M."/>
            <person name="Korshunova A.V."/>
            <person name="Sokolova D.S."/>
        </authorList>
    </citation>
    <scope>NUCLEOTIDE SEQUENCE [LARGE SCALE GENOMIC DNA]</scope>
    <source>
        <strain evidence="5 6">8m3</strain>
    </source>
</reference>
<proteinExistence type="inferred from homology"/>
<dbReference type="InterPro" id="IPR002935">
    <property type="entry name" value="SAM_O-MeTrfase"/>
</dbReference>
<evidence type="ECO:0000256" key="4">
    <source>
        <dbReference type="HAMAP-Rule" id="MF_02217"/>
    </source>
</evidence>
<feature type="binding site" evidence="4">
    <location>
        <position position="158"/>
    </location>
    <ligand>
        <name>Mg(2+)</name>
        <dbReference type="ChEBI" id="CHEBI:18420"/>
    </ligand>
</feature>
<feature type="binding site" evidence="4">
    <location>
        <position position="131"/>
    </location>
    <ligand>
        <name>Mg(2+)</name>
        <dbReference type="ChEBI" id="CHEBI:18420"/>
    </ligand>
</feature>
<comment type="similarity">
    <text evidence="4">Belongs to the class I-like SAM-binding methyltransferase superfamily. Cation-dependent O-methyltransferase family.</text>
</comment>
<feature type="binding site" evidence="4">
    <location>
        <position position="83"/>
    </location>
    <ligand>
        <name>S-adenosyl-L-methionine</name>
        <dbReference type="ChEBI" id="CHEBI:59789"/>
    </ligand>
</feature>
<dbReference type="HAMAP" id="MF_02217">
    <property type="entry name" value="TrmR_methyltr"/>
    <property type="match status" value="1"/>
</dbReference>
<accession>A0A161ZSY6</accession>
<evidence type="ECO:0000256" key="2">
    <source>
        <dbReference type="ARBA" id="ARBA00022679"/>
    </source>
</evidence>
<dbReference type="GO" id="GO:0000287">
    <property type="term" value="F:magnesium ion binding"/>
    <property type="evidence" value="ECO:0007669"/>
    <property type="project" value="UniProtKB-UniRule"/>
</dbReference>
<dbReference type="Gene3D" id="3.40.50.150">
    <property type="entry name" value="Vaccinia Virus protein VP39"/>
    <property type="match status" value="1"/>
</dbReference>
<feature type="binding site" evidence="4">
    <location>
        <begin position="111"/>
        <end position="112"/>
    </location>
    <ligand>
        <name>S-adenosyl-L-methionine</name>
        <dbReference type="ChEBI" id="CHEBI:59789"/>
    </ligand>
</feature>
<dbReference type="SUPFAM" id="SSF53335">
    <property type="entry name" value="S-adenosyl-L-methionine-dependent methyltransferases"/>
    <property type="match status" value="1"/>
</dbReference>
<comment type="caution">
    <text evidence="5">The sequence shown here is derived from an EMBL/GenBank/DDBJ whole genome shotgun (WGS) entry which is preliminary data.</text>
</comment>
<evidence type="ECO:0000313" key="6">
    <source>
        <dbReference type="Proteomes" id="UP000076476"/>
    </source>
</evidence>
<keyword evidence="4" id="KW-0479">Metal-binding</keyword>
<dbReference type="Proteomes" id="UP000076476">
    <property type="component" value="Unassembled WGS sequence"/>
</dbReference>
<protein>
    <recommendedName>
        <fullName evidence="4">tRNA 5-hydroxyuridine methyltransferase</fullName>
        <ecNumber evidence="4">2.1.1.-</ecNumber>
    </recommendedName>
    <alternativeName>
        <fullName evidence="4">ho5U methyltransferase</fullName>
    </alternativeName>
</protein>
<dbReference type="GO" id="GO:0008757">
    <property type="term" value="F:S-adenosylmethionine-dependent methyltransferase activity"/>
    <property type="evidence" value="ECO:0007669"/>
    <property type="project" value="TreeGrafter"/>
</dbReference>
<keyword evidence="4" id="KW-0460">Magnesium</keyword>
<dbReference type="EC" id="2.1.1.-" evidence="4"/>
<dbReference type="RefSeq" id="WP_063387998.1">
    <property type="nucleotide sequence ID" value="NZ_LWBR01000024.1"/>
</dbReference>
<comment type="catalytic activity">
    <reaction evidence="4">
        <text>5-hydroxyuridine(34) in tRNA + S-adenosyl-L-methionine = 5-methoxyuridine(34) in tRNA + S-adenosyl-L-homocysteine + H(+)</text>
        <dbReference type="Rhea" id="RHEA:60524"/>
        <dbReference type="Rhea" id="RHEA-COMP:13381"/>
        <dbReference type="Rhea" id="RHEA-COMP:15591"/>
        <dbReference type="ChEBI" id="CHEBI:15378"/>
        <dbReference type="ChEBI" id="CHEBI:57856"/>
        <dbReference type="ChEBI" id="CHEBI:59789"/>
        <dbReference type="ChEBI" id="CHEBI:136877"/>
        <dbReference type="ChEBI" id="CHEBI:143860"/>
    </reaction>
</comment>
<dbReference type="EMBL" id="LWBR01000024">
    <property type="protein sequence ID" value="KZN96237.1"/>
    <property type="molecule type" value="Genomic_DNA"/>
</dbReference>
<dbReference type="GO" id="GO:0008171">
    <property type="term" value="F:O-methyltransferase activity"/>
    <property type="evidence" value="ECO:0007669"/>
    <property type="project" value="InterPro"/>
</dbReference>
<dbReference type="STRING" id="33936.AZI98_09260"/>
<keyword evidence="2 4" id="KW-0808">Transferase</keyword>